<proteinExistence type="predicted"/>
<dbReference type="Gene3D" id="1.10.238.160">
    <property type="match status" value="1"/>
</dbReference>
<evidence type="ECO:0000313" key="3">
    <source>
        <dbReference type="Proteomes" id="UP000317178"/>
    </source>
</evidence>
<gene>
    <name evidence="2" type="ORF">Pla110_15320</name>
</gene>
<name>A0A518CKQ8_9PLAN</name>
<evidence type="ECO:0000313" key="2">
    <source>
        <dbReference type="EMBL" id="QDU79813.1"/>
    </source>
</evidence>
<keyword evidence="3" id="KW-1185">Reference proteome</keyword>
<protein>
    <submittedName>
        <fullName evidence="2">Helix-turn-helix domain protein</fullName>
    </submittedName>
</protein>
<dbReference type="EMBL" id="CP036281">
    <property type="protein sequence ID" value="QDU79813.1"/>
    <property type="molecule type" value="Genomic_DNA"/>
</dbReference>
<sequence length="63" mass="7522">MKSMDDYELLDRAELAQRLKVSLRTLQRYIARGMLPKPVYLGRLVRWRTTDIIEWIDNGCKKP</sequence>
<dbReference type="InterPro" id="IPR009061">
    <property type="entry name" value="DNA-bd_dom_put_sf"/>
</dbReference>
<reference evidence="2 3" key="1">
    <citation type="submission" date="2019-02" db="EMBL/GenBank/DDBJ databases">
        <title>Deep-cultivation of Planctomycetes and their phenomic and genomic characterization uncovers novel biology.</title>
        <authorList>
            <person name="Wiegand S."/>
            <person name="Jogler M."/>
            <person name="Boedeker C."/>
            <person name="Pinto D."/>
            <person name="Vollmers J."/>
            <person name="Rivas-Marin E."/>
            <person name="Kohn T."/>
            <person name="Peeters S.H."/>
            <person name="Heuer A."/>
            <person name="Rast P."/>
            <person name="Oberbeckmann S."/>
            <person name="Bunk B."/>
            <person name="Jeske O."/>
            <person name="Meyerdierks A."/>
            <person name="Storesund J.E."/>
            <person name="Kallscheuer N."/>
            <person name="Luecker S."/>
            <person name="Lage O.M."/>
            <person name="Pohl T."/>
            <person name="Merkel B.J."/>
            <person name="Hornburger P."/>
            <person name="Mueller R.-W."/>
            <person name="Bruemmer F."/>
            <person name="Labrenz M."/>
            <person name="Spormann A.M."/>
            <person name="Op den Camp H."/>
            <person name="Overmann J."/>
            <person name="Amann R."/>
            <person name="Jetten M.S.M."/>
            <person name="Mascher T."/>
            <person name="Medema M.H."/>
            <person name="Devos D.P."/>
            <person name="Kaster A.-K."/>
            <person name="Ovreas L."/>
            <person name="Rohde M."/>
            <person name="Galperin M.Y."/>
            <person name="Jogler C."/>
        </authorList>
    </citation>
    <scope>NUCLEOTIDE SEQUENCE [LARGE SCALE GENOMIC DNA]</scope>
    <source>
        <strain evidence="2 3">Pla110</strain>
    </source>
</reference>
<dbReference type="Pfam" id="PF12728">
    <property type="entry name" value="HTH_17"/>
    <property type="match status" value="1"/>
</dbReference>
<dbReference type="AlphaFoldDB" id="A0A518CKQ8"/>
<organism evidence="2 3">
    <name type="scientific">Polystyrenella longa</name>
    <dbReference type="NCBI Taxonomy" id="2528007"/>
    <lineage>
        <taxon>Bacteria</taxon>
        <taxon>Pseudomonadati</taxon>
        <taxon>Planctomycetota</taxon>
        <taxon>Planctomycetia</taxon>
        <taxon>Planctomycetales</taxon>
        <taxon>Planctomycetaceae</taxon>
        <taxon>Polystyrenella</taxon>
    </lineage>
</organism>
<feature type="domain" description="Helix-turn-helix" evidence="1">
    <location>
        <begin position="9"/>
        <end position="58"/>
    </location>
</feature>
<dbReference type="RefSeq" id="WP_197440566.1">
    <property type="nucleotide sequence ID" value="NZ_CP036281.1"/>
</dbReference>
<accession>A0A518CKQ8</accession>
<evidence type="ECO:0000259" key="1">
    <source>
        <dbReference type="Pfam" id="PF12728"/>
    </source>
</evidence>
<dbReference type="KEGG" id="plon:Pla110_15320"/>
<dbReference type="Proteomes" id="UP000317178">
    <property type="component" value="Chromosome"/>
</dbReference>
<dbReference type="InterPro" id="IPR041657">
    <property type="entry name" value="HTH_17"/>
</dbReference>
<dbReference type="SUPFAM" id="SSF46955">
    <property type="entry name" value="Putative DNA-binding domain"/>
    <property type="match status" value="1"/>
</dbReference>